<protein>
    <submittedName>
        <fullName evidence="1">Uncharacterized protein</fullName>
    </submittedName>
</protein>
<dbReference type="Proteomes" id="UP000652219">
    <property type="component" value="Unassembled WGS sequence"/>
</dbReference>
<comment type="caution">
    <text evidence="1">The sequence shown here is derived from an EMBL/GenBank/DDBJ whole genome shotgun (WGS) entry which is preliminary data.</text>
</comment>
<keyword evidence="2" id="KW-1185">Reference proteome</keyword>
<dbReference type="EMBL" id="WIGN01000003">
    <property type="protein sequence ID" value="KAF6820967.1"/>
    <property type="molecule type" value="Genomic_DNA"/>
</dbReference>
<evidence type="ECO:0000313" key="1">
    <source>
        <dbReference type="EMBL" id="KAF6820967.1"/>
    </source>
</evidence>
<evidence type="ECO:0000313" key="2">
    <source>
        <dbReference type="Proteomes" id="UP000652219"/>
    </source>
</evidence>
<reference evidence="1 2" key="1">
    <citation type="journal article" date="2020" name="Phytopathology">
        <title>Genome Sequence Resources of Colletotrichum truncatum, C. plurivorum, C. musicola, and C. sojae: Four Species Pathogenic to Soybean (Glycine max).</title>
        <authorList>
            <person name="Rogerio F."/>
            <person name="Boufleur T.R."/>
            <person name="Ciampi-Guillardi M."/>
            <person name="Sukno S.A."/>
            <person name="Thon M.R."/>
            <person name="Massola Junior N.S."/>
            <person name="Baroncelli R."/>
        </authorList>
    </citation>
    <scope>NUCLEOTIDE SEQUENCE [LARGE SCALE GENOMIC DNA]</scope>
    <source>
        <strain evidence="1 2">LFN0009</strain>
    </source>
</reference>
<dbReference type="AlphaFoldDB" id="A0A8H6N5C1"/>
<accession>A0A8H6N5C1</accession>
<name>A0A8H6N5C1_9PEZI</name>
<proteinExistence type="predicted"/>
<organism evidence="1 2">
    <name type="scientific">Colletotrichum sojae</name>
    <dbReference type="NCBI Taxonomy" id="2175907"/>
    <lineage>
        <taxon>Eukaryota</taxon>
        <taxon>Fungi</taxon>
        <taxon>Dikarya</taxon>
        <taxon>Ascomycota</taxon>
        <taxon>Pezizomycotina</taxon>
        <taxon>Sordariomycetes</taxon>
        <taxon>Hypocreomycetidae</taxon>
        <taxon>Glomerellales</taxon>
        <taxon>Glomerellaceae</taxon>
        <taxon>Colletotrichum</taxon>
        <taxon>Colletotrichum orchidearum species complex</taxon>
    </lineage>
</organism>
<gene>
    <name evidence="1" type="ORF">CSOJ01_00402</name>
</gene>
<sequence>MEFNIKLEADSLVGSGLRAVPSTTILAHGPRSSGASDRIIDSAETLSSIRLVSVFHSCDRGGAKMPLPQQLSDPEVSFLEKTFVSRKQL</sequence>